<organism evidence="2 3">
    <name type="scientific">Bugula neritina</name>
    <name type="common">Brown bryozoan</name>
    <name type="synonym">Sertularia neritina</name>
    <dbReference type="NCBI Taxonomy" id="10212"/>
    <lineage>
        <taxon>Eukaryota</taxon>
        <taxon>Metazoa</taxon>
        <taxon>Spiralia</taxon>
        <taxon>Lophotrochozoa</taxon>
        <taxon>Bryozoa</taxon>
        <taxon>Gymnolaemata</taxon>
        <taxon>Cheilostomatida</taxon>
        <taxon>Flustrina</taxon>
        <taxon>Buguloidea</taxon>
        <taxon>Bugulidae</taxon>
        <taxon>Bugula</taxon>
    </lineage>
</organism>
<dbReference type="InterPro" id="IPR013087">
    <property type="entry name" value="Znf_C2H2_type"/>
</dbReference>
<evidence type="ECO:0000313" key="3">
    <source>
        <dbReference type="Proteomes" id="UP000593567"/>
    </source>
</evidence>
<proteinExistence type="predicted"/>
<name>A0A7J7K4L1_BUGNE</name>
<evidence type="ECO:0000313" key="2">
    <source>
        <dbReference type="EMBL" id="KAF6032884.1"/>
    </source>
</evidence>
<reference evidence="2" key="1">
    <citation type="submission" date="2020-06" db="EMBL/GenBank/DDBJ databases">
        <title>Draft genome of Bugula neritina, a colonial animal packing powerful symbionts and potential medicines.</title>
        <authorList>
            <person name="Rayko M."/>
        </authorList>
    </citation>
    <scope>NUCLEOTIDE SEQUENCE [LARGE SCALE GENOMIC DNA]</scope>
    <source>
        <strain evidence="2">Kwan_BN1</strain>
    </source>
</reference>
<comment type="caution">
    <text evidence="2">The sequence shown here is derived from an EMBL/GenBank/DDBJ whole genome shotgun (WGS) entry which is preliminary data.</text>
</comment>
<feature type="domain" description="C2H2-type" evidence="1">
    <location>
        <begin position="92"/>
        <end position="112"/>
    </location>
</feature>
<dbReference type="Proteomes" id="UP000593567">
    <property type="component" value="Unassembled WGS sequence"/>
</dbReference>
<dbReference type="AlphaFoldDB" id="A0A7J7K4L1"/>
<dbReference type="EMBL" id="VXIV02001470">
    <property type="protein sequence ID" value="KAF6032884.1"/>
    <property type="molecule type" value="Genomic_DNA"/>
</dbReference>
<keyword evidence="3" id="KW-1185">Reference proteome</keyword>
<evidence type="ECO:0000259" key="1">
    <source>
        <dbReference type="PROSITE" id="PS00028"/>
    </source>
</evidence>
<accession>A0A7J7K4L1</accession>
<dbReference type="PROSITE" id="PS00028">
    <property type="entry name" value="ZINC_FINGER_C2H2_1"/>
    <property type="match status" value="1"/>
</dbReference>
<protein>
    <recommendedName>
        <fullName evidence="1">C2H2-type domain-containing protein</fullName>
    </recommendedName>
</protein>
<gene>
    <name evidence="2" type="ORF">EB796_008814</name>
</gene>
<sequence length="120" mass="13583">MSGLTELEFLRSSGVQSNSTLLDTTQLAITGASMPSGLVWDNDTLPSQPTSPLLLFTEDELPELLHRRWHWVKPATDHKMQAAWGSKNNTVCQLCRETITSTRELKRHVDKHYTMIFCPS</sequence>